<comment type="similarity">
    <text evidence="1">Belongs to the UPF0065 (bug) family.</text>
</comment>
<proteinExistence type="inferred from homology"/>
<dbReference type="PANTHER" id="PTHR42928">
    <property type="entry name" value="TRICARBOXYLATE-BINDING PROTEIN"/>
    <property type="match status" value="1"/>
</dbReference>
<dbReference type="PIRSF" id="PIRSF017082">
    <property type="entry name" value="YflP"/>
    <property type="match status" value="1"/>
</dbReference>
<dbReference type="CDD" id="cd07012">
    <property type="entry name" value="PBP2_Bug_TTT"/>
    <property type="match status" value="1"/>
</dbReference>
<keyword evidence="4" id="KW-0456">Lyase</keyword>
<evidence type="ECO:0000313" key="4">
    <source>
        <dbReference type="EMBL" id="CUI42966.1"/>
    </source>
</evidence>
<name>A0A0J6BT63_9BORD</name>
<dbReference type="GO" id="GO:0016829">
    <property type="term" value="F:lyase activity"/>
    <property type="evidence" value="ECO:0007669"/>
    <property type="project" value="UniProtKB-KW"/>
</dbReference>
<keyword evidence="6" id="KW-1185">Reference proteome</keyword>
<evidence type="ECO:0000256" key="1">
    <source>
        <dbReference type="ARBA" id="ARBA00006987"/>
    </source>
</evidence>
<dbReference type="Proteomes" id="UP000053096">
    <property type="component" value="Unassembled WGS sequence"/>
</dbReference>
<dbReference type="Pfam" id="PF03401">
    <property type="entry name" value="TctC"/>
    <property type="match status" value="1"/>
</dbReference>
<dbReference type="SUPFAM" id="SSF53850">
    <property type="entry name" value="Periplasmic binding protein-like II"/>
    <property type="match status" value="1"/>
</dbReference>
<dbReference type="KEGG" id="bpdz:BBN53_07785"/>
<dbReference type="OrthoDB" id="8678477at2"/>
<dbReference type="PROSITE" id="PS51257">
    <property type="entry name" value="PROKAR_LIPOPROTEIN"/>
    <property type="match status" value="1"/>
</dbReference>
<evidence type="ECO:0000313" key="3">
    <source>
        <dbReference type="EMBL" id="ANY15805.1"/>
    </source>
</evidence>
<evidence type="ECO:0000313" key="6">
    <source>
        <dbReference type="Proteomes" id="UP000092950"/>
    </source>
</evidence>
<dbReference type="Gene3D" id="3.40.190.10">
    <property type="entry name" value="Periplasmic binding protein-like II"/>
    <property type="match status" value="1"/>
</dbReference>
<dbReference type="Gene3D" id="3.40.190.150">
    <property type="entry name" value="Bordetella uptake gene, domain 1"/>
    <property type="match status" value="1"/>
</dbReference>
<dbReference type="PANTHER" id="PTHR42928:SF5">
    <property type="entry name" value="BLR1237 PROTEIN"/>
    <property type="match status" value="1"/>
</dbReference>
<evidence type="ECO:0000313" key="5">
    <source>
        <dbReference type="Proteomes" id="UP000053096"/>
    </source>
</evidence>
<dbReference type="EMBL" id="CYTV01000001">
    <property type="protein sequence ID" value="CUI42966.1"/>
    <property type="molecule type" value="Genomic_DNA"/>
</dbReference>
<gene>
    <name evidence="3" type="ORF">BBN53_07785</name>
    <name evidence="4" type="ORF">ERS370011_00565</name>
</gene>
<accession>A0A0J6BT63</accession>
<dbReference type="InterPro" id="IPR042100">
    <property type="entry name" value="Bug_dom1"/>
</dbReference>
<reference evidence="3 6" key="2">
    <citation type="submission" date="2016-07" db="EMBL/GenBank/DDBJ databases">
        <title>Complete genome sequences of Bordetella pseudohinzii.</title>
        <authorList>
            <person name="Spilker T."/>
            <person name="Darrah R."/>
            <person name="LiPuma J.J."/>
        </authorList>
    </citation>
    <scope>NUCLEOTIDE SEQUENCE [LARGE SCALE GENOMIC DNA]</scope>
    <source>
        <strain evidence="3 6">HI4681</strain>
    </source>
</reference>
<organism evidence="4 5">
    <name type="scientific">Bordetella pseudohinzii</name>
    <dbReference type="NCBI Taxonomy" id="1331258"/>
    <lineage>
        <taxon>Bacteria</taxon>
        <taxon>Pseudomonadati</taxon>
        <taxon>Pseudomonadota</taxon>
        <taxon>Betaproteobacteria</taxon>
        <taxon>Burkholderiales</taxon>
        <taxon>Alcaligenaceae</taxon>
        <taxon>Bordetella</taxon>
    </lineage>
</organism>
<accession>A0A0M7CT46</accession>
<sequence length="332" mass="34982">MHATRGDKVNRFLQTCAAMTLAACAGWSGAAPAAYPEKPVTMIVPFVPGGSSDITARAVTPGLSQRLGQTFVVENKPGANSSIGAQALARATADGYTMMVGSIGTFAINEALYRSLSYNPSKDFQYLTQAVRNPNVLVAPPGFPASTVAELVAYAQQHPGKVSYASSGTGSSDHLSAVMFRQRTGTTGVDVPYRGGGAAIADLIGGQVNVSFQNLGAVQSHIKAGKLKALATTGEARIAELPDVPTLAEAGVKDMVVYSWQGFAVPRDTPAPVVKKLAEALRETLRDPQVAKTLQGLGFEVVANTPQEFTRFQQEEVKRWKDVIGKSGITLE</sequence>
<feature type="signal peptide" evidence="2">
    <location>
        <begin position="1"/>
        <end position="33"/>
    </location>
</feature>
<protein>
    <submittedName>
        <fullName evidence="4">Argininosuccinate lyase</fullName>
    </submittedName>
    <submittedName>
        <fullName evidence="3">LacI family transcriptional regulator</fullName>
    </submittedName>
</protein>
<evidence type="ECO:0000256" key="2">
    <source>
        <dbReference type="SAM" id="SignalP"/>
    </source>
</evidence>
<dbReference type="AlphaFoldDB" id="A0A0J6BT63"/>
<dbReference type="EMBL" id="CP016440">
    <property type="protein sequence ID" value="ANY15805.1"/>
    <property type="molecule type" value="Genomic_DNA"/>
</dbReference>
<feature type="chain" id="PRO_5005268197" evidence="2">
    <location>
        <begin position="34"/>
        <end position="332"/>
    </location>
</feature>
<dbReference type="InterPro" id="IPR005064">
    <property type="entry name" value="BUG"/>
</dbReference>
<dbReference type="Proteomes" id="UP000092950">
    <property type="component" value="Chromosome"/>
</dbReference>
<keyword evidence="2" id="KW-0732">Signal</keyword>
<reference evidence="4 5" key="1">
    <citation type="submission" date="2015-09" db="EMBL/GenBank/DDBJ databases">
        <authorList>
            <person name="Jackson K.R."/>
            <person name="Lunt B.L."/>
            <person name="Fisher J.N.B."/>
            <person name="Gardner A.V."/>
            <person name="Bailey M.E."/>
            <person name="Deus L.M."/>
            <person name="Earl A.S."/>
            <person name="Gibby P.D."/>
            <person name="Hartmann K.A."/>
            <person name="Liu J.E."/>
            <person name="Manci A.M."/>
            <person name="Nielsen D.A."/>
            <person name="Solomon M.B."/>
            <person name="Breakwell D.P."/>
            <person name="Burnett S.H."/>
            <person name="Grose J.H."/>
        </authorList>
    </citation>
    <scope>NUCLEOTIDE SEQUENCE [LARGE SCALE GENOMIC DNA]</scope>
    <source>
        <strain evidence="4 5">2789STDY5608636</strain>
    </source>
</reference>